<proteinExistence type="predicted"/>
<comment type="caution">
    <text evidence="2">The sequence shown here is derived from an EMBL/GenBank/DDBJ whole genome shotgun (WGS) entry which is preliminary data.</text>
</comment>
<dbReference type="CDD" id="cd05269">
    <property type="entry name" value="TMR_SDR_a"/>
    <property type="match status" value="1"/>
</dbReference>
<gene>
    <name evidence="2" type="ORF">E3T50_15720</name>
</gene>
<dbReference type="InterPro" id="IPR008030">
    <property type="entry name" value="NmrA-like"/>
</dbReference>
<dbReference type="Gene3D" id="3.90.25.10">
    <property type="entry name" value="UDP-galactose 4-epimerase, domain 1"/>
    <property type="match status" value="1"/>
</dbReference>
<dbReference type="AlphaFoldDB" id="A0A4V3ITG7"/>
<sequence length="294" mass="32662">MTDTMSSGSVLVTGATGNVGRAVAQHLFDLGQSVVSAARDESTQNVVIGTERRAFDFESPSGWPAAFAGIDRLFLLRPPALADVQRYMFPLIDTALDAGVRHIVFLSLQGVQFNTATPHHAVEQYLRARSAPFTFLRPNFFMQNLSTTYRDDIRDRGEIFVPAGRAHTAFVDTDDLGRVTASVLTQAGHLHKAYTLSGEQSLDYYEVARQLTTTLGYPVRYVAPDAVEYVRRLTEQGASADFIAVQKMIYRVVRMNVSAFPNRSIRRLTGAPATTFAQFAEREKSAWTRSRTTR</sequence>
<evidence type="ECO:0000313" key="3">
    <source>
        <dbReference type="Proteomes" id="UP000297983"/>
    </source>
</evidence>
<protein>
    <submittedName>
        <fullName evidence="2">SDR family oxidoreductase</fullName>
    </submittedName>
</protein>
<dbReference type="InterPro" id="IPR051604">
    <property type="entry name" value="Ergot_Alk_Oxidoreductase"/>
</dbReference>
<dbReference type="Gene3D" id="3.40.50.720">
    <property type="entry name" value="NAD(P)-binding Rossmann-like Domain"/>
    <property type="match status" value="1"/>
</dbReference>
<accession>A0A4V3ITG7</accession>
<evidence type="ECO:0000313" key="2">
    <source>
        <dbReference type="EMBL" id="TFD66643.1"/>
    </source>
</evidence>
<name>A0A4V3ITG7_9MICO</name>
<dbReference type="PANTHER" id="PTHR43162:SF1">
    <property type="entry name" value="PRESTALK A DIFFERENTIATION PROTEIN A"/>
    <property type="match status" value="1"/>
</dbReference>
<feature type="domain" description="NmrA-like" evidence="1">
    <location>
        <begin position="9"/>
        <end position="243"/>
    </location>
</feature>
<evidence type="ECO:0000259" key="1">
    <source>
        <dbReference type="Pfam" id="PF05368"/>
    </source>
</evidence>
<dbReference type="RefSeq" id="WP_134553308.1">
    <property type="nucleotide sequence ID" value="NZ_SOHL01000030.1"/>
</dbReference>
<dbReference type="InterPro" id="IPR036291">
    <property type="entry name" value="NAD(P)-bd_dom_sf"/>
</dbReference>
<reference evidence="2 3" key="1">
    <citation type="submission" date="2019-03" db="EMBL/GenBank/DDBJ databases">
        <title>Genomics of glacier-inhabiting Cryobacterium strains.</title>
        <authorList>
            <person name="Liu Q."/>
            <person name="Xin Y.-H."/>
        </authorList>
    </citation>
    <scope>NUCLEOTIDE SEQUENCE [LARGE SCALE GENOMIC DNA]</scope>
    <source>
        <strain evidence="2 3">Hz16</strain>
    </source>
</reference>
<dbReference type="Proteomes" id="UP000297983">
    <property type="component" value="Unassembled WGS sequence"/>
</dbReference>
<keyword evidence="3" id="KW-1185">Reference proteome</keyword>
<dbReference type="PANTHER" id="PTHR43162">
    <property type="match status" value="1"/>
</dbReference>
<dbReference type="EMBL" id="SOHL01000030">
    <property type="protein sequence ID" value="TFD66643.1"/>
    <property type="molecule type" value="Genomic_DNA"/>
</dbReference>
<organism evidence="2 3">
    <name type="scientific">Cryobacterium gelidum</name>
    <dbReference type="NCBI Taxonomy" id="1259164"/>
    <lineage>
        <taxon>Bacteria</taxon>
        <taxon>Bacillati</taxon>
        <taxon>Actinomycetota</taxon>
        <taxon>Actinomycetes</taxon>
        <taxon>Micrococcales</taxon>
        <taxon>Microbacteriaceae</taxon>
        <taxon>Cryobacterium</taxon>
    </lineage>
</organism>
<dbReference type="Pfam" id="PF05368">
    <property type="entry name" value="NmrA"/>
    <property type="match status" value="1"/>
</dbReference>
<dbReference type="SUPFAM" id="SSF51735">
    <property type="entry name" value="NAD(P)-binding Rossmann-fold domains"/>
    <property type="match status" value="1"/>
</dbReference>